<evidence type="ECO:0000313" key="2">
    <source>
        <dbReference type="Proteomes" id="UP000176498"/>
    </source>
</evidence>
<protein>
    <recommendedName>
        <fullName evidence="3">(d)CMP kinase</fullName>
    </recommendedName>
</protein>
<dbReference type="Proteomes" id="UP000176498">
    <property type="component" value="Unassembled WGS sequence"/>
</dbReference>
<dbReference type="Gene3D" id="3.40.50.300">
    <property type="entry name" value="P-loop containing nucleotide triphosphate hydrolases"/>
    <property type="match status" value="1"/>
</dbReference>
<sequence length="160" mass="18469">MQQIITISGTPGSGKSTVAQLLAEKLKASRIYVGAIRRELAREKGLTLEQLNQYALTHPETDVDIDQKIAQEARETAQTNMVIVEGRTQFYFLPESYKIYIKCDLNEGTKRIWQQVQNESDSRKRNETAAKSRAELKKSIEDRIANDKKRYKKYYNLDHT</sequence>
<comment type="caution">
    <text evidence="1">The sequence shown here is derived from an EMBL/GenBank/DDBJ whole genome shotgun (WGS) entry which is preliminary data.</text>
</comment>
<dbReference type="SUPFAM" id="SSF52540">
    <property type="entry name" value="P-loop containing nucleoside triphosphate hydrolases"/>
    <property type="match status" value="1"/>
</dbReference>
<evidence type="ECO:0000313" key="1">
    <source>
        <dbReference type="EMBL" id="OGY42496.1"/>
    </source>
</evidence>
<dbReference type="Pfam" id="PF13238">
    <property type="entry name" value="AAA_18"/>
    <property type="match status" value="1"/>
</dbReference>
<evidence type="ECO:0008006" key="3">
    <source>
        <dbReference type="Google" id="ProtNLM"/>
    </source>
</evidence>
<feature type="non-terminal residue" evidence="1">
    <location>
        <position position="160"/>
    </location>
</feature>
<dbReference type="InterPro" id="IPR027417">
    <property type="entry name" value="P-loop_NTPase"/>
</dbReference>
<proteinExistence type="predicted"/>
<name>A0A1G1XS99_9BACT</name>
<gene>
    <name evidence="1" type="ORF">A2Y82_03965</name>
</gene>
<organism evidence="1 2">
    <name type="scientific">Candidatus Buchananbacteria bacterium RBG_13_36_9</name>
    <dbReference type="NCBI Taxonomy" id="1797530"/>
    <lineage>
        <taxon>Bacteria</taxon>
        <taxon>Candidatus Buchananiibacteriota</taxon>
    </lineage>
</organism>
<dbReference type="EMBL" id="MHHZ01000003">
    <property type="protein sequence ID" value="OGY42496.1"/>
    <property type="molecule type" value="Genomic_DNA"/>
</dbReference>
<accession>A0A1G1XS99</accession>
<reference evidence="1 2" key="1">
    <citation type="journal article" date="2016" name="Nat. Commun.">
        <title>Thousands of microbial genomes shed light on interconnected biogeochemical processes in an aquifer system.</title>
        <authorList>
            <person name="Anantharaman K."/>
            <person name="Brown C.T."/>
            <person name="Hug L.A."/>
            <person name="Sharon I."/>
            <person name="Castelle C.J."/>
            <person name="Probst A.J."/>
            <person name="Thomas B.C."/>
            <person name="Singh A."/>
            <person name="Wilkins M.J."/>
            <person name="Karaoz U."/>
            <person name="Brodie E.L."/>
            <person name="Williams K.H."/>
            <person name="Hubbard S.S."/>
            <person name="Banfield J.F."/>
        </authorList>
    </citation>
    <scope>NUCLEOTIDE SEQUENCE [LARGE SCALE GENOMIC DNA]</scope>
</reference>
<dbReference type="AlphaFoldDB" id="A0A1G1XS99"/>